<sequence length="494" mass="55357">MGKDWGSLPWLMSMLICLYTLVVWAGRKSPKLPPGPKGLPLLGSLLELGNRPHAALATLAKTHGPLMTLRLGLRTVVVASSSDMAKEVCQKNDHALASRFAPEAIKVDSHDQYSIAWGGISPLWRNVRRVSTTHLFTKQQVESQEFLHHQKVQQMVGIIEKDCAAKRAVAIRRVAFLTGINLLSNMIFSVDVVDPEASEFKQLLSSLGEELGRPNVADYFPLLRHFDLQGIQRRAAGCIKKLHQIFNEKIEERLRFRESGQPRCGDFLDILLDPIDAKGSKFSRAEILSLIIELYFGGSESNSITVEWAMAELLHNPAQMATVKQELSEKVGHQRAVEEADMDRLPYLQAVIKESLRLHPPGPLLLPRRADATVEIAGFVIPKHTTVVINVWAISREARTWENPTTFSPERFIGSDVNYKGGDFSFIPFGAGRRICPGLLLAERIVQLMLASLLQSFDWELPLGWKPEEMDMSEELGFTLHKKVPLEVIPMKKN</sequence>
<dbReference type="Pfam" id="PF00067">
    <property type="entry name" value="p450"/>
    <property type="match status" value="1"/>
</dbReference>
<dbReference type="GO" id="GO:0016020">
    <property type="term" value="C:membrane"/>
    <property type="evidence" value="ECO:0000318"/>
    <property type="project" value="GO_Central"/>
</dbReference>
<evidence type="ECO:0000256" key="2">
    <source>
        <dbReference type="ARBA" id="ARBA00022723"/>
    </source>
</evidence>
<keyword evidence="3 6" id="KW-0560">Oxidoreductase</keyword>
<keyword evidence="7" id="KW-0812">Transmembrane</keyword>
<evidence type="ECO:0008006" key="10">
    <source>
        <dbReference type="Google" id="ProtNLM"/>
    </source>
</evidence>
<evidence type="ECO:0000256" key="5">
    <source>
        <dbReference type="PIRSR" id="PIRSR602401-1"/>
    </source>
</evidence>
<dbReference type="InterPro" id="IPR036396">
    <property type="entry name" value="Cyt_P450_sf"/>
</dbReference>
<dbReference type="OMA" id="RIFINIW"/>
<dbReference type="FunFam" id="1.10.630.10:FF:000007">
    <property type="entry name" value="Cytochrome P450 76C4"/>
    <property type="match status" value="1"/>
</dbReference>
<keyword evidence="6" id="KW-0503">Monooxygenase</keyword>
<dbReference type="AlphaFoldDB" id="W1PE68"/>
<accession>W1PE68</accession>
<dbReference type="GO" id="GO:0016709">
    <property type="term" value="F:oxidoreductase activity, acting on paired donors, with incorporation or reduction of molecular oxygen, NAD(P)H as one donor, and incorporation of one atom of oxygen"/>
    <property type="evidence" value="ECO:0000318"/>
    <property type="project" value="GO_Central"/>
</dbReference>
<reference evidence="9" key="1">
    <citation type="journal article" date="2013" name="Science">
        <title>The Amborella genome and the evolution of flowering plants.</title>
        <authorList>
            <consortium name="Amborella Genome Project"/>
        </authorList>
    </citation>
    <scope>NUCLEOTIDE SEQUENCE [LARGE SCALE GENOMIC DNA]</scope>
</reference>
<dbReference type="PANTHER" id="PTHR47950">
    <property type="entry name" value="CYTOCHROME P450, FAMILY 76, SUBFAMILY C, POLYPEPTIDE 5-RELATED"/>
    <property type="match status" value="1"/>
</dbReference>
<organism evidence="8 9">
    <name type="scientific">Amborella trichopoda</name>
    <dbReference type="NCBI Taxonomy" id="13333"/>
    <lineage>
        <taxon>Eukaryota</taxon>
        <taxon>Viridiplantae</taxon>
        <taxon>Streptophyta</taxon>
        <taxon>Embryophyta</taxon>
        <taxon>Tracheophyta</taxon>
        <taxon>Spermatophyta</taxon>
        <taxon>Magnoliopsida</taxon>
        <taxon>Amborellales</taxon>
        <taxon>Amborellaceae</taxon>
        <taxon>Amborella</taxon>
    </lineage>
</organism>
<dbReference type="InterPro" id="IPR017972">
    <property type="entry name" value="Cyt_P450_CS"/>
</dbReference>
<dbReference type="Gramene" id="ERN08222">
    <property type="protein sequence ID" value="ERN08222"/>
    <property type="gene ID" value="AMTR_s00018p00207150"/>
</dbReference>
<keyword evidence="4 5" id="KW-0408">Iron</keyword>
<dbReference type="STRING" id="13333.W1PE68"/>
<keyword evidence="2 5" id="KW-0479">Metal-binding</keyword>
<dbReference type="GO" id="GO:0020037">
    <property type="term" value="F:heme binding"/>
    <property type="evidence" value="ECO:0007669"/>
    <property type="project" value="InterPro"/>
</dbReference>
<evidence type="ECO:0000313" key="9">
    <source>
        <dbReference type="Proteomes" id="UP000017836"/>
    </source>
</evidence>
<dbReference type="Proteomes" id="UP000017836">
    <property type="component" value="Unassembled WGS sequence"/>
</dbReference>
<dbReference type="PRINTS" id="PR00463">
    <property type="entry name" value="EP450I"/>
</dbReference>
<dbReference type="GO" id="GO:0005506">
    <property type="term" value="F:iron ion binding"/>
    <property type="evidence" value="ECO:0007669"/>
    <property type="project" value="InterPro"/>
</dbReference>
<evidence type="ECO:0000313" key="8">
    <source>
        <dbReference type="EMBL" id="ERN08222.1"/>
    </source>
</evidence>
<evidence type="ECO:0000256" key="6">
    <source>
        <dbReference type="RuleBase" id="RU000461"/>
    </source>
</evidence>
<dbReference type="SUPFAM" id="SSF48264">
    <property type="entry name" value="Cytochrome P450"/>
    <property type="match status" value="1"/>
</dbReference>
<feature type="binding site" description="axial binding residue" evidence="5">
    <location>
        <position position="436"/>
    </location>
    <ligand>
        <name>heme</name>
        <dbReference type="ChEBI" id="CHEBI:30413"/>
    </ligand>
    <ligandPart>
        <name>Fe</name>
        <dbReference type="ChEBI" id="CHEBI:18248"/>
    </ligandPart>
</feature>
<dbReference type="eggNOG" id="KOG0156">
    <property type="taxonomic scope" value="Eukaryota"/>
</dbReference>
<dbReference type="PROSITE" id="PS00086">
    <property type="entry name" value="CYTOCHROME_P450"/>
    <property type="match status" value="1"/>
</dbReference>
<comment type="similarity">
    <text evidence="1 6">Belongs to the cytochrome P450 family.</text>
</comment>
<evidence type="ECO:0000256" key="4">
    <source>
        <dbReference type="ARBA" id="ARBA00023004"/>
    </source>
</evidence>
<dbReference type="EMBL" id="KI393569">
    <property type="protein sequence ID" value="ERN08222.1"/>
    <property type="molecule type" value="Genomic_DNA"/>
</dbReference>
<keyword evidence="7" id="KW-0472">Membrane</keyword>
<evidence type="ECO:0000256" key="1">
    <source>
        <dbReference type="ARBA" id="ARBA00010617"/>
    </source>
</evidence>
<protein>
    <recommendedName>
        <fullName evidence="10">Cytochrome P450</fullName>
    </recommendedName>
</protein>
<keyword evidence="5 6" id="KW-0349">Heme</keyword>
<keyword evidence="7" id="KW-1133">Transmembrane helix</keyword>
<comment type="cofactor">
    <cofactor evidence="5">
        <name>heme</name>
        <dbReference type="ChEBI" id="CHEBI:30413"/>
    </cofactor>
</comment>
<dbReference type="CDD" id="cd11073">
    <property type="entry name" value="CYP76-like"/>
    <property type="match status" value="1"/>
</dbReference>
<dbReference type="InterPro" id="IPR001128">
    <property type="entry name" value="Cyt_P450"/>
</dbReference>
<proteinExistence type="inferred from homology"/>
<evidence type="ECO:0000256" key="3">
    <source>
        <dbReference type="ARBA" id="ARBA00023002"/>
    </source>
</evidence>
<dbReference type="InterPro" id="IPR002401">
    <property type="entry name" value="Cyt_P450_E_grp-I"/>
</dbReference>
<feature type="transmembrane region" description="Helical" evidence="7">
    <location>
        <begin position="6"/>
        <end position="25"/>
    </location>
</feature>
<evidence type="ECO:0000256" key="7">
    <source>
        <dbReference type="SAM" id="Phobius"/>
    </source>
</evidence>
<dbReference type="PANTHER" id="PTHR47950:SF48">
    <property type="entry name" value="CYTOCHROME P450 FAMILY PROTEIN, EXPRESSED"/>
    <property type="match status" value="1"/>
</dbReference>
<dbReference type="PRINTS" id="PR00385">
    <property type="entry name" value="P450"/>
</dbReference>
<name>W1PE68_AMBTC</name>
<gene>
    <name evidence="8" type="ORF">AMTR_s00018p00207150</name>
</gene>
<keyword evidence="9" id="KW-1185">Reference proteome</keyword>
<dbReference type="HOGENOM" id="CLU_001570_4_1_1"/>
<dbReference type="Gene3D" id="1.10.630.10">
    <property type="entry name" value="Cytochrome P450"/>
    <property type="match status" value="1"/>
</dbReference>